<protein>
    <submittedName>
        <fullName evidence="2">Uncharacterized protein</fullName>
    </submittedName>
</protein>
<name>A0A5B8RGT5_9ZZZZ</name>
<keyword evidence="1" id="KW-0175">Coiled coil</keyword>
<reference evidence="2" key="1">
    <citation type="submission" date="2019-06" db="EMBL/GenBank/DDBJ databases">
        <authorList>
            <person name="Murdoch R.W."/>
            <person name="Fathepure B."/>
        </authorList>
    </citation>
    <scope>NUCLEOTIDE SEQUENCE</scope>
</reference>
<dbReference type="AlphaFoldDB" id="A0A5B8RGT5"/>
<accession>A0A5B8RGT5</accession>
<evidence type="ECO:0000313" key="2">
    <source>
        <dbReference type="EMBL" id="QEA07806.1"/>
    </source>
</evidence>
<evidence type="ECO:0000256" key="1">
    <source>
        <dbReference type="SAM" id="Coils"/>
    </source>
</evidence>
<sequence>MEHIAHKRYEQFDARRRRDEALEADAEELRELEALEERIKKEGDK</sequence>
<gene>
    <name evidence="2" type="ORF">KBTEX_04171</name>
</gene>
<dbReference type="EMBL" id="MN079378">
    <property type="protein sequence ID" value="QEA07806.1"/>
    <property type="molecule type" value="Genomic_DNA"/>
</dbReference>
<proteinExistence type="predicted"/>
<organism evidence="2">
    <name type="scientific">uncultured organism</name>
    <dbReference type="NCBI Taxonomy" id="155900"/>
    <lineage>
        <taxon>unclassified sequences</taxon>
        <taxon>environmental samples</taxon>
    </lineage>
</organism>
<feature type="coiled-coil region" evidence="1">
    <location>
        <begin position="18"/>
        <end position="45"/>
    </location>
</feature>